<dbReference type="EMBL" id="VSRR010000200">
    <property type="protein sequence ID" value="MPC12156.1"/>
    <property type="molecule type" value="Genomic_DNA"/>
</dbReference>
<dbReference type="AlphaFoldDB" id="A0A5B7CV00"/>
<accession>A0A5B7CV00</accession>
<keyword evidence="3" id="KW-1185">Reference proteome</keyword>
<evidence type="ECO:0000313" key="2">
    <source>
        <dbReference type="EMBL" id="MPC12156.1"/>
    </source>
</evidence>
<gene>
    <name evidence="2" type="ORF">E2C01_004834</name>
</gene>
<keyword evidence="1" id="KW-0732">Signal</keyword>
<feature type="chain" id="PRO_5023080797" description="Secreted protein" evidence="1">
    <location>
        <begin position="22"/>
        <end position="74"/>
    </location>
</feature>
<organism evidence="2 3">
    <name type="scientific">Portunus trituberculatus</name>
    <name type="common">Swimming crab</name>
    <name type="synonym">Neptunus trituberculatus</name>
    <dbReference type="NCBI Taxonomy" id="210409"/>
    <lineage>
        <taxon>Eukaryota</taxon>
        <taxon>Metazoa</taxon>
        <taxon>Ecdysozoa</taxon>
        <taxon>Arthropoda</taxon>
        <taxon>Crustacea</taxon>
        <taxon>Multicrustacea</taxon>
        <taxon>Malacostraca</taxon>
        <taxon>Eumalacostraca</taxon>
        <taxon>Eucarida</taxon>
        <taxon>Decapoda</taxon>
        <taxon>Pleocyemata</taxon>
        <taxon>Brachyura</taxon>
        <taxon>Eubrachyura</taxon>
        <taxon>Portunoidea</taxon>
        <taxon>Portunidae</taxon>
        <taxon>Portuninae</taxon>
        <taxon>Portunus</taxon>
    </lineage>
</organism>
<evidence type="ECO:0000256" key="1">
    <source>
        <dbReference type="SAM" id="SignalP"/>
    </source>
</evidence>
<evidence type="ECO:0000313" key="3">
    <source>
        <dbReference type="Proteomes" id="UP000324222"/>
    </source>
</evidence>
<proteinExistence type="predicted"/>
<evidence type="ECO:0008006" key="4">
    <source>
        <dbReference type="Google" id="ProtNLM"/>
    </source>
</evidence>
<feature type="signal peptide" evidence="1">
    <location>
        <begin position="1"/>
        <end position="21"/>
    </location>
</feature>
<comment type="caution">
    <text evidence="2">The sequence shown here is derived from an EMBL/GenBank/DDBJ whole genome shotgun (WGS) entry which is preliminary data.</text>
</comment>
<name>A0A5B7CV00_PORTR</name>
<dbReference type="Proteomes" id="UP000324222">
    <property type="component" value="Unassembled WGS sequence"/>
</dbReference>
<sequence>MQPCQMWHFLHLCLMNTTITATSLWCSSVSRGHSGSGMQENGKFPLLNMVSKIIMIKVRLERMADERIARKLYL</sequence>
<protein>
    <recommendedName>
        <fullName evidence="4">Secreted protein</fullName>
    </recommendedName>
</protein>
<reference evidence="2 3" key="1">
    <citation type="submission" date="2019-05" db="EMBL/GenBank/DDBJ databases">
        <title>Another draft genome of Portunus trituberculatus and its Hox gene families provides insights of decapod evolution.</title>
        <authorList>
            <person name="Jeong J.-H."/>
            <person name="Song I."/>
            <person name="Kim S."/>
            <person name="Choi T."/>
            <person name="Kim D."/>
            <person name="Ryu S."/>
            <person name="Kim W."/>
        </authorList>
    </citation>
    <scope>NUCLEOTIDE SEQUENCE [LARGE SCALE GENOMIC DNA]</scope>
    <source>
        <tissue evidence="2">Muscle</tissue>
    </source>
</reference>